<comment type="caution">
    <text evidence="1">The sequence shown here is derived from an EMBL/GenBank/DDBJ whole genome shotgun (WGS) entry which is preliminary data.</text>
</comment>
<dbReference type="Pfam" id="PF04456">
    <property type="entry name" value="DUF503"/>
    <property type="match status" value="1"/>
</dbReference>
<dbReference type="InterPro" id="IPR036746">
    <property type="entry name" value="TT1725-like_sf"/>
</dbReference>
<proteinExistence type="predicted"/>
<organism evidence="1 2">
    <name type="scientific">Desulfofundulus thermobenzoicus</name>
    <dbReference type="NCBI Taxonomy" id="29376"/>
    <lineage>
        <taxon>Bacteria</taxon>
        <taxon>Bacillati</taxon>
        <taxon>Bacillota</taxon>
        <taxon>Clostridia</taxon>
        <taxon>Eubacteriales</taxon>
        <taxon>Peptococcaceae</taxon>
        <taxon>Desulfofundulus</taxon>
    </lineage>
</organism>
<accession>A0A6N7ILI0</accession>
<keyword evidence="2" id="KW-1185">Reference proteome</keyword>
<dbReference type="PANTHER" id="PTHR36441:SF1">
    <property type="entry name" value="DUF503 DOMAIN-CONTAINING PROTEIN"/>
    <property type="match status" value="1"/>
</dbReference>
<protein>
    <submittedName>
        <fullName evidence="1">DUF503 family protein</fullName>
    </submittedName>
</protein>
<dbReference type="PANTHER" id="PTHR36441">
    <property type="entry name" value="HYPOTHETICAL CYTOSOLIC PROTEIN"/>
    <property type="match status" value="1"/>
</dbReference>
<evidence type="ECO:0000313" key="2">
    <source>
        <dbReference type="Proteomes" id="UP000441717"/>
    </source>
</evidence>
<dbReference type="SUPFAM" id="SSF103007">
    <property type="entry name" value="Hypothetical protein TT1725"/>
    <property type="match status" value="1"/>
</dbReference>
<dbReference type="AlphaFoldDB" id="A0A6N7ILI0"/>
<dbReference type="InterPro" id="IPR007546">
    <property type="entry name" value="DUF503"/>
</dbReference>
<reference evidence="1 2" key="1">
    <citation type="submission" date="2019-10" db="EMBL/GenBank/DDBJ databases">
        <title>Comparative genomics of sulfur disproportionating microorganisms.</title>
        <authorList>
            <person name="Ward L.M."/>
            <person name="Bertran E."/>
            <person name="Johnston D."/>
        </authorList>
    </citation>
    <scope>NUCLEOTIDE SEQUENCE [LARGE SCALE GENOMIC DNA]</scope>
    <source>
        <strain evidence="1 2">DSM 14055</strain>
    </source>
</reference>
<gene>
    <name evidence="1" type="ORF">GFC01_00665</name>
</gene>
<dbReference type="EMBL" id="WHYR01000001">
    <property type="protein sequence ID" value="MQL50815.1"/>
    <property type="molecule type" value="Genomic_DNA"/>
</dbReference>
<name>A0A6N7ILI0_9FIRM</name>
<evidence type="ECO:0000313" key="1">
    <source>
        <dbReference type="EMBL" id="MQL50815.1"/>
    </source>
</evidence>
<dbReference type="Gene3D" id="3.30.70.1120">
    <property type="entry name" value="TT1725-like"/>
    <property type="match status" value="1"/>
</dbReference>
<sequence length="93" mass="10304">MVVGVLVLELRMGEANSLKSKRRVLKSLLDKVKSRYNVSVAEVGKQDTWQFSTVGVSFISNDSAHVHQTLSAVVRFVEGMGTVELLDVRTELL</sequence>
<dbReference type="Proteomes" id="UP000441717">
    <property type="component" value="Unassembled WGS sequence"/>
</dbReference>
<dbReference type="RefSeq" id="WP_341473666.1">
    <property type="nucleotide sequence ID" value="NZ_WHYR01000001.1"/>
</dbReference>